<dbReference type="Proteomes" id="UP000198771">
    <property type="component" value="Unassembled WGS sequence"/>
</dbReference>
<keyword evidence="1" id="KW-0813">Transport</keyword>
<feature type="binding site" description="axial binding residue" evidence="6">
    <location>
        <position position="60"/>
    </location>
    <ligand>
        <name>heme c</name>
        <dbReference type="ChEBI" id="CHEBI:61717"/>
        <label>1</label>
    </ligand>
    <ligandPart>
        <name>Fe</name>
        <dbReference type="ChEBI" id="CHEBI:18248"/>
    </ligandPart>
</feature>
<feature type="binding site" description="axial binding residue" evidence="6">
    <location>
        <position position="56"/>
    </location>
    <ligand>
        <name>heme c</name>
        <dbReference type="ChEBI" id="CHEBI:61717"/>
        <label>1</label>
    </ligand>
    <ligandPart>
        <name>Fe</name>
        <dbReference type="ChEBI" id="CHEBI:18248"/>
    </ligandPart>
</feature>
<name>A0A1G6CYF2_9BACT</name>
<evidence type="ECO:0000256" key="3">
    <source>
        <dbReference type="ARBA" id="ARBA00022723"/>
    </source>
</evidence>
<feature type="binding site" description="axial binding residue" evidence="6">
    <location>
        <position position="106"/>
    </location>
    <ligand>
        <name>heme c</name>
        <dbReference type="ChEBI" id="CHEBI:61717"/>
        <label>1</label>
    </ligand>
    <ligandPart>
        <name>Fe</name>
        <dbReference type="ChEBI" id="CHEBI:18248"/>
    </ligandPart>
</feature>
<dbReference type="Gene3D" id="3.90.10.10">
    <property type="entry name" value="Cytochrome C3"/>
    <property type="match status" value="1"/>
</dbReference>
<dbReference type="SUPFAM" id="SSF48695">
    <property type="entry name" value="Multiheme cytochromes"/>
    <property type="match status" value="1"/>
</dbReference>
<dbReference type="Pfam" id="PF02085">
    <property type="entry name" value="Cytochrom_CIII"/>
    <property type="match status" value="1"/>
</dbReference>
<evidence type="ECO:0000256" key="6">
    <source>
        <dbReference type="PIRSR" id="PIRSR602322-1"/>
    </source>
</evidence>
<dbReference type="PRINTS" id="PR00609">
    <property type="entry name" value="CYTOCHROMEC3"/>
</dbReference>
<dbReference type="GO" id="GO:0020037">
    <property type="term" value="F:heme binding"/>
    <property type="evidence" value="ECO:0007669"/>
    <property type="project" value="InterPro"/>
</dbReference>
<organism evidence="9 10">
    <name type="scientific">Desulfonatronum thiosulfatophilum</name>
    <dbReference type="NCBI Taxonomy" id="617002"/>
    <lineage>
        <taxon>Bacteria</taxon>
        <taxon>Pseudomonadati</taxon>
        <taxon>Thermodesulfobacteriota</taxon>
        <taxon>Desulfovibrionia</taxon>
        <taxon>Desulfovibrionales</taxon>
        <taxon>Desulfonatronaceae</taxon>
        <taxon>Desulfonatronum</taxon>
    </lineage>
</organism>
<dbReference type="RefSeq" id="WP_161946263.1">
    <property type="nucleotide sequence ID" value="NZ_FMXO01000009.1"/>
</dbReference>
<keyword evidence="2 6" id="KW-0349">Heme</keyword>
<gene>
    <name evidence="9" type="ORF">SAMN05660653_01811</name>
</gene>
<evidence type="ECO:0000256" key="7">
    <source>
        <dbReference type="SAM" id="SignalP"/>
    </source>
</evidence>
<keyword evidence="5 6" id="KW-0408">Iron</keyword>
<feature type="binding site" description="axial binding residue" evidence="6">
    <location>
        <position position="124"/>
    </location>
    <ligand>
        <name>heme c</name>
        <dbReference type="ChEBI" id="CHEBI:61717"/>
        <label>1</label>
    </ligand>
    <ligandPart>
        <name>Fe</name>
        <dbReference type="ChEBI" id="CHEBI:18248"/>
    </ligandPart>
</feature>
<protein>
    <submittedName>
        <fullName evidence="9">Class III cytochrome C family protein</fullName>
    </submittedName>
</protein>
<evidence type="ECO:0000256" key="4">
    <source>
        <dbReference type="ARBA" id="ARBA00022982"/>
    </source>
</evidence>
<dbReference type="GO" id="GO:0046872">
    <property type="term" value="F:metal ion binding"/>
    <property type="evidence" value="ECO:0007669"/>
    <property type="project" value="UniProtKB-KW"/>
</dbReference>
<comment type="cofactor">
    <cofactor evidence="6">
        <name>heme c</name>
        <dbReference type="ChEBI" id="CHEBI:61717"/>
    </cofactor>
    <text evidence="6">Binds 4 heme c groups covalently per monomer.</text>
</comment>
<feature type="binding site" description="axial binding residue" evidence="6">
    <location>
        <position position="102"/>
    </location>
    <ligand>
        <name>heme c</name>
        <dbReference type="ChEBI" id="CHEBI:61717"/>
        <label>1</label>
    </ligand>
    <ligandPart>
        <name>Fe</name>
        <dbReference type="ChEBI" id="CHEBI:18248"/>
    </ligandPart>
</feature>
<dbReference type="CDD" id="cd08168">
    <property type="entry name" value="Cytochrom_C3"/>
    <property type="match status" value="1"/>
</dbReference>
<feature type="domain" description="Class III cytochrome C" evidence="8">
    <location>
        <begin position="38"/>
        <end position="125"/>
    </location>
</feature>
<feature type="binding site" description="axial binding residue" evidence="6">
    <location>
        <position position="59"/>
    </location>
    <ligand>
        <name>heme c</name>
        <dbReference type="ChEBI" id="CHEBI:61717"/>
        <label>1</label>
    </ligand>
    <ligandPart>
        <name>Fe</name>
        <dbReference type="ChEBI" id="CHEBI:18248"/>
    </ligandPart>
</feature>
<feature type="binding site" description="axial binding residue" evidence="6">
    <location>
        <position position="105"/>
    </location>
    <ligand>
        <name>heme c</name>
        <dbReference type="ChEBI" id="CHEBI:61717"/>
        <label>1</label>
    </ligand>
    <ligandPart>
        <name>Fe</name>
        <dbReference type="ChEBI" id="CHEBI:18248"/>
    </ligandPart>
</feature>
<feature type="binding site" description="axial binding residue" evidence="6">
    <location>
        <position position="125"/>
    </location>
    <ligand>
        <name>heme c</name>
        <dbReference type="ChEBI" id="CHEBI:61717"/>
        <label>1</label>
    </ligand>
    <ligandPart>
        <name>Fe</name>
        <dbReference type="ChEBI" id="CHEBI:18248"/>
    </ligandPart>
</feature>
<dbReference type="InterPro" id="IPR036280">
    <property type="entry name" value="Multihaem_cyt_sf"/>
</dbReference>
<feature type="binding site" description="axial binding residue" evidence="6">
    <location>
        <position position="47"/>
    </location>
    <ligand>
        <name>heme c</name>
        <dbReference type="ChEBI" id="CHEBI:61717"/>
        <label>1</label>
    </ligand>
    <ligandPart>
        <name>Fe</name>
        <dbReference type="ChEBI" id="CHEBI:18248"/>
    </ligandPart>
</feature>
<feature type="signal peptide" evidence="7">
    <location>
        <begin position="1"/>
        <end position="23"/>
    </location>
</feature>
<keyword evidence="7" id="KW-0732">Signal</keyword>
<dbReference type="AlphaFoldDB" id="A0A1G6CYF2"/>
<evidence type="ECO:0000256" key="2">
    <source>
        <dbReference type="ARBA" id="ARBA00022617"/>
    </source>
</evidence>
<reference evidence="9 10" key="1">
    <citation type="submission" date="2016-10" db="EMBL/GenBank/DDBJ databases">
        <authorList>
            <person name="de Groot N.N."/>
        </authorList>
    </citation>
    <scope>NUCLEOTIDE SEQUENCE [LARGE SCALE GENOMIC DNA]</scope>
    <source>
        <strain evidence="9 10">ASO4-2</strain>
    </source>
</reference>
<evidence type="ECO:0000313" key="10">
    <source>
        <dbReference type="Proteomes" id="UP000198771"/>
    </source>
</evidence>
<evidence type="ECO:0000259" key="8">
    <source>
        <dbReference type="Pfam" id="PF02085"/>
    </source>
</evidence>
<dbReference type="EMBL" id="FMXO01000009">
    <property type="protein sequence ID" value="SDB37705.1"/>
    <property type="molecule type" value="Genomic_DNA"/>
</dbReference>
<feature type="chain" id="PRO_5011466099" evidence="7">
    <location>
        <begin position="24"/>
        <end position="128"/>
    </location>
</feature>
<evidence type="ECO:0000256" key="1">
    <source>
        <dbReference type="ARBA" id="ARBA00022448"/>
    </source>
</evidence>
<keyword evidence="4" id="KW-0249">Electron transport</keyword>
<evidence type="ECO:0000256" key="5">
    <source>
        <dbReference type="ARBA" id="ARBA00023004"/>
    </source>
</evidence>
<evidence type="ECO:0000313" key="9">
    <source>
        <dbReference type="EMBL" id="SDB37705.1"/>
    </source>
</evidence>
<proteinExistence type="predicted"/>
<dbReference type="GO" id="GO:0009055">
    <property type="term" value="F:electron transfer activity"/>
    <property type="evidence" value="ECO:0007669"/>
    <property type="project" value="InterPro"/>
</dbReference>
<keyword evidence="3 6" id="KW-0479">Metal-binding</keyword>
<feature type="binding site" description="axial binding residue" evidence="6">
    <location>
        <position position="50"/>
    </location>
    <ligand>
        <name>heme c</name>
        <dbReference type="ChEBI" id="CHEBI:61717"/>
        <label>1</label>
    </ligand>
    <ligandPart>
        <name>Fe</name>
        <dbReference type="ChEBI" id="CHEBI:18248"/>
    </ligandPart>
</feature>
<dbReference type="STRING" id="617002.SAMN05660653_01811"/>
<accession>A0A1G6CYF2</accession>
<keyword evidence="10" id="KW-1185">Reference proteome</keyword>
<feature type="binding site" description="axial binding residue" evidence="6">
    <location>
        <position position="121"/>
    </location>
    <ligand>
        <name>heme c</name>
        <dbReference type="ChEBI" id="CHEBI:61717"/>
        <label>1</label>
    </ligand>
    <ligandPart>
        <name>Fe</name>
        <dbReference type="ChEBI" id="CHEBI:18248"/>
    </ligandPart>
</feature>
<feature type="binding site" description="axial binding residue" evidence="6">
    <location>
        <position position="61"/>
    </location>
    <ligand>
        <name>heme c</name>
        <dbReference type="ChEBI" id="CHEBI:61717"/>
        <label>1</label>
    </ligand>
    <ligandPart>
        <name>Fe</name>
        <dbReference type="ChEBI" id="CHEBI:18248"/>
    </ligandPart>
</feature>
<dbReference type="InterPro" id="IPR002322">
    <property type="entry name" value="Cyt_c_III"/>
</dbReference>
<dbReference type="InterPro" id="IPR020942">
    <property type="entry name" value="Cyt_c_III_dom"/>
</dbReference>
<sequence>MRNRVLFVCCLAMIVLLAGTLVAQEDRFLIQSKAFEPRQRPGVEFNHLLHYEFLECTDCHHDYVDGENVWDMYSGKNYCSDCHTVNGDEHAMGLMDAFHEQCIGCHQEYQRRGLSTGYIMCGECHARR</sequence>
<dbReference type="OrthoDB" id="9796996at2"/>